<proteinExistence type="predicted"/>
<evidence type="ECO:0000313" key="1">
    <source>
        <dbReference type="EMBL" id="TPP59578.1"/>
    </source>
</evidence>
<evidence type="ECO:0000313" key="2">
    <source>
        <dbReference type="Proteomes" id="UP000316759"/>
    </source>
</evidence>
<reference evidence="1 2" key="1">
    <citation type="submission" date="2019-04" db="EMBL/GenBank/DDBJ databases">
        <title>Annotation for the trematode Fasciola gigantica.</title>
        <authorList>
            <person name="Choi Y.-J."/>
        </authorList>
    </citation>
    <scope>NUCLEOTIDE SEQUENCE [LARGE SCALE GENOMIC DNA]</scope>
    <source>
        <strain evidence="1">Uganda_cow_1</strain>
    </source>
</reference>
<accession>A0A504YNQ4</accession>
<dbReference type="EMBL" id="SUNJ01010531">
    <property type="protein sequence ID" value="TPP59578.1"/>
    <property type="molecule type" value="Genomic_DNA"/>
</dbReference>
<dbReference type="Proteomes" id="UP000316759">
    <property type="component" value="Unassembled WGS sequence"/>
</dbReference>
<dbReference type="AlphaFoldDB" id="A0A504YNQ4"/>
<organism evidence="1 2">
    <name type="scientific">Fasciola gigantica</name>
    <name type="common">Giant liver fluke</name>
    <dbReference type="NCBI Taxonomy" id="46835"/>
    <lineage>
        <taxon>Eukaryota</taxon>
        <taxon>Metazoa</taxon>
        <taxon>Spiralia</taxon>
        <taxon>Lophotrochozoa</taxon>
        <taxon>Platyhelminthes</taxon>
        <taxon>Trematoda</taxon>
        <taxon>Digenea</taxon>
        <taxon>Plagiorchiida</taxon>
        <taxon>Echinostomata</taxon>
        <taxon>Echinostomatoidea</taxon>
        <taxon>Fasciolidae</taxon>
        <taxon>Fasciola</taxon>
    </lineage>
</organism>
<name>A0A504YNQ4_FASGI</name>
<sequence>MGMILPDLIKSRSIQELGNWITYCVPFRFLSPFTRHSGQVLINPMHRLIRIHVVCYIGSHAGELSTQTISQEYDQPVRGACVCTACPKSLKSNELQCTLKVIWLTHGNSVDYKASVRSFTEFNVIQPNEVQVNLTKFTHLQVRETPIPND</sequence>
<keyword evidence="2" id="KW-1185">Reference proteome</keyword>
<gene>
    <name evidence="1" type="ORF">FGIG_03201</name>
</gene>
<comment type="caution">
    <text evidence="1">The sequence shown here is derived from an EMBL/GenBank/DDBJ whole genome shotgun (WGS) entry which is preliminary data.</text>
</comment>
<protein>
    <submittedName>
        <fullName evidence="1">Uncharacterized protein</fullName>
    </submittedName>
</protein>